<evidence type="ECO:0000256" key="1">
    <source>
        <dbReference type="SAM" id="SignalP"/>
    </source>
</evidence>
<proteinExistence type="predicted"/>
<organism evidence="2 3">
    <name type="scientific">Dyella nitratireducens</name>
    <dbReference type="NCBI Taxonomy" id="1849580"/>
    <lineage>
        <taxon>Bacteria</taxon>
        <taxon>Pseudomonadati</taxon>
        <taxon>Pseudomonadota</taxon>
        <taxon>Gammaproteobacteria</taxon>
        <taxon>Lysobacterales</taxon>
        <taxon>Rhodanobacteraceae</taxon>
        <taxon>Dyella</taxon>
    </lineage>
</organism>
<keyword evidence="1" id="KW-0732">Signal</keyword>
<feature type="signal peptide" evidence="1">
    <location>
        <begin position="1"/>
        <end position="25"/>
    </location>
</feature>
<keyword evidence="3" id="KW-1185">Reference proteome</keyword>
<dbReference type="RefSeq" id="WP_188793839.1">
    <property type="nucleotide sequence ID" value="NZ_BMJA01000001.1"/>
</dbReference>
<feature type="chain" id="PRO_5045671525" evidence="1">
    <location>
        <begin position="26"/>
        <end position="104"/>
    </location>
</feature>
<dbReference type="Proteomes" id="UP000620046">
    <property type="component" value="Unassembled WGS sequence"/>
</dbReference>
<protein>
    <submittedName>
        <fullName evidence="2">Uncharacterized protein</fullName>
    </submittedName>
</protein>
<dbReference type="EMBL" id="BMJA01000001">
    <property type="protein sequence ID" value="GGA29195.1"/>
    <property type="molecule type" value="Genomic_DNA"/>
</dbReference>
<comment type="caution">
    <text evidence="2">The sequence shown here is derived from an EMBL/GenBank/DDBJ whole genome shotgun (WGS) entry which is preliminary data.</text>
</comment>
<evidence type="ECO:0000313" key="3">
    <source>
        <dbReference type="Proteomes" id="UP000620046"/>
    </source>
</evidence>
<gene>
    <name evidence="2" type="ORF">GCM10010981_17590</name>
</gene>
<accession>A0ABQ1FSV4</accession>
<evidence type="ECO:0000313" key="2">
    <source>
        <dbReference type="EMBL" id="GGA29195.1"/>
    </source>
</evidence>
<reference evidence="3" key="1">
    <citation type="journal article" date="2019" name="Int. J. Syst. Evol. Microbiol.">
        <title>The Global Catalogue of Microorganisms (GCM) 10K type strain sequencing project: providing services to taxonomists for standard genome sequencing and annotation.</title>
        <authorList>
            <consortium name="The Broad Institute Genomics Platform"/>
            <consortium name="The Broad Institute Genome Sequencing Center for Infectious Disease"/>
            <person name="Wu L."/>
            <person name="Ma J."/>
        </authorList>
    </citation>
    <scope>NUCLEOTIDE SEQUENCE [LARGE SCALE GENOMIC DNA]</scope>
    <source>
        <strain evidence="3">CGMCC 1.15439</strain>
    </source>
</reference>
<sequence>MNTKRCLLAAVFAVGISVQLAPIYAATVVTHSATPGYAVTTVRTTGPYWGIYPAPCCYTKVVTKGVTSSASVVVTTSVPPPRVVYVMPPVTVYPPRAVYVSTAP</sequence>
<name>A0ABQ1FSV4_9GAMM</name>